<keyword evidence="7 9" id="KW-1133">Transmembrane helix</keyword>
<dbReference type="SUPFAM" id="SSF161098">
    <property type="entry name" value="MetI-like"/>
    <property type="match status" value="1"/>
</dbReference>
<keyword evidence="4" id="KW-1003">Cell membrane</keyword>
<comment type="similarity">
    <text evidence="2">Belongs to the binding-protein-dependent transport system permease family. HisMQ subfamily.</text>
</comment>
<feature type="transmembrane region" description="Helical" evidence="9">
    <location>
        <begin position="54"/>
        <end position="76"/>
    </location>
</feature>
<name>A0A7K3UCV6_9HYPH</name>
<feature type="transmembrane region" description="Helical" evidence="9">
    <location>
        <begin position="88"/>
        <end position="107"/>
    </location>
</feature>
<evidence type="ECO:0000256" key="1">
    <source>
        <dbReference type="ARBA" id="ARBA00004429"/>
    </source>
</evidence>
<evidence type="ECO:0000256" key="7">
    <source>
        <dbReference type="ARBA" id="ARBA00022989"/>
    </source>
</evidence>
<dbReference type="Pfam" id="PF00528">
    <property type="entry name" value="BPD_transp_1"/>
    <property type="match status" value="1"/>
</dbReference>
<dbReference type="InterPro" id="IPR010065">
    <property type="entry name" value="AA_ABC_transptr_permease_3TM"/>
</dbReference>
<dbReference type="Proteomes" id="UP000471753">
    <property type="component" value="Unassembled WGS sequence"/>
</dbReference>
<sequence>MSFDINVLIEQWPAIVSGAGVTIMIWVFGTIAAAALGFLLAVGRQYGGLAVDKALGLIVAVLRGTPFLIQIFLVYYGGPFVGLSLDPLPAGLIGISIYGAAYFSEIFRSGFRAVPRGHIEAGECVGLTQGQIVRRILLPEMTMLVLPPSVNMAVILMKETAVLSIITVPELTATLSAIGSQQYAFVEALSALALFYWVLVEFTGRLGNLAETKLSRFRFFNA</sequence>
<dbReference type="InterPro" id="IPR043429">
    <property type="entry name" value="ArtM/GltK/GlnP/TcyL/YhdX-like"/>
</dbReference>
<evidence type="ECO:0000313" key="12">
    <source>
        <dbReference type="Proteomes" id="UP000471753"/>
    </source>
</evidence>
<dbReference type="InterPro" id="IPR035906">
    <property type="entry name" value="MetI-like_sf"/>
</dbReference>
<evidence type="ECO:0000259" key="10">
    <source>
        <dbReference type="PROSITE" id="PS50928"/>
    </source>
</evidence>
<dbReference type="Gene3D" id="1.10.3720.10">
    <property type="entry name" value="MetI-like"/>
    <property type="match status" value="1"/>
</dbReference>
<dbReference type="PROSITE" id="PS50928">
    <property type="entry name" value="ABC_TM1"/>
    <property type="match status" value="1"/>
</dbReference>
<accession>A0A7K3UCV6</accession>
<dbReference type="CDD" id="cd06261">
    <property type="entry name" value="TM_PBP2"/>
    <property type="match status" value="1"/>
</dbReference>
<evidence type="ECO:0000256" key="2">
    <source>
        <dbReference type="ARBA" id="ARBA00010072"/>
    </source>
</evidence>
<proteinExistence type="inferred from homology"/>
<evidence type="ECO:0000256" key="4">
    <source>
        <dbReference type="ARBA" id="ARBA00022475"/>
    </source>
</evidence>
<dbReference type="RefSeq" id="WP_164008693.1">
    <property type="nucleotide sequence ID" value="NZ_WUFT01000005.1"/>
</dbReference>
<dbReference type="PANTHER" id="PTHR30614:SF0">
    <property type="entry name" value="L-CYSTINE TRANSPORT SYSTEM PERMEASE PROTEIN TCYL"/>
    <property type="match status" value="1"/>
</dbReference>
<dbReference type="InterPro" id="IPR000515">
    <property type="entry name" value="MetI-like"/>
</dbReference>
<dbReference type="GO" id="GO:0006865">
    <property type="term" value="P:amino acid transport"/>
    <property type="evidence" value="ECO:0007669"/>
    <property type="project" value="UniProtKB-KW"/>
</dbReference>
<keyword evidence="3 9" id="KW-0813">Transport</keyword>
<evidence type="ECO:0000256" key="9">
    <source>
        <dbReference type="RuleBase" id="RU363032"/>
    </source>
</evidence>
<keyword evidence="5 9" id="KW-0812">Transmembrane</keyword>
<protein>
    <submittedName>
        <fullName evidence="11">ABC transporter permease subunit</fullName>
    </submittedName>
</protein>
<organism evidence="11 12">
    <name type="scientific">Rhizobium phaseoli</name>
    <dbReference type="NCBI Taxonomy" id="396"/>
    <lineage>
        <taxon>Bacteria</taxon>
        <taxon>Pseudomonadati</taxon>
        <taxon>Pseudomonadota</taxon>
        <taxon>Alphaproteobacteria</taxon>
        <taxon>Hyphomicrobiales</taxon>
        <taxon>Rhizobiaceae</taxon>
        <taxon>Rhizobium/Agrobacterium group</taxon>
        <taxon>Rhizobium</taxon>
    </lineage>
</organism>
<evidence type="ECO:0000256" key="6">
    <source>
        <dbReference type="ARBA" id="ARBA00022970"/>
    </source>
</evidence>
<feature type="domain" description="ABC transmembrane type-1" evidence="10">
    <location>
        <begin position="19"/>
        <end position="204"/>
    </location>
</feature>
<dbReference type="PANTHER" id="PTHR30614">
    <property type="entry name" value="MEMBRANE COMPONENT OF AMINO ACID ABC TRANSPORTER"/>
    <property type="match status" value="1"/>
</dbReference>
<keyword evidence="8 9" id="KW-0472">Membrane</keyword>
<reference evidence="11 12" key="1">
    <citation type="submission" date="2019-12" db="EMBL/GenBank/DDBJ databases">
        <title>Rhizobium genotypes associated with high levels of biological nitrogen fixation by grain legumes in a temperate-maritime cropping system.</title>
        <authorList>
            <person name="Maluk M."/>
            <person name="Francesc Ferrando Molina F."/>
            <person name="Lopez Del Egido L."/>
            <person name="Lafos M."/>
            <person name="Langarica-Fuentes A."/>
            <person name="Gebre Yohannes G."/>
            <person name="Young M.W."/>
            <person name="Martin P."/>
            <person name="Gantlett R."/>
            <person name="Kenicer G."/>
            <person name="Hawes C."/>
            <person name="Begg G.S."/>
            <person name="Quilliam R.S."/>
            <person name="Squire G.R."/>
            <person name="Poole P.S."/>
            <person name="Young P.W."/>
            <person name="Iannetta P.M."/>
            <person name="James E.K."/>
        </authorList>
    </citation>
    <scope>NUCLEOTIDE SEQUENCE [LARGE SCALE GENOMIC DNA]</scope>
    <source>
        <strain evidence="11 12">JHI366</strain>
    </source>
</reference>
<dbReference type="AlphaFoldDB" id="A0A7K3UCV6"/>
<evidence type="ECO:0000256" key="8">
    <source>
        <dbReference type="ARBA" id="ARBA00023136"/>
    </source>
</evidence>
<gene>
    <name evidence="11" type="ORF">GR197_09205</name>
</gene>
<dbReference type="GO" id="GO:0043190">
    <property type="term" value="C:ATP-binding cassette (ABC) transporter complex"/>
    <property type="evidence" value="ECO:0007669"/>
    <property type="project" value="InterPro"/>
</dbReference>
<evidence type="ECO:0000256" key="5">
    <source>
        <dbReference type="ARBA" id="ARBA00022692"/>
    </source>
</evidence>
<dbReference type="NCBIfam" id="TIGR01726">
    <property type="entry name" value="HEQRo_perm_3TM"/>
    <property type="match status" value="1"/>
</dbReference>
<dbReference type="EMBL" id="WUFT01000005">
    <property type="protein sequence ID" value="NEJ70718.1"/>
    <property type="molecule type" value="Genomic_DNA"/>
</dbReference>
<comment type="caution">
    <text evidence="11">The sequence shown here is derived from an EMBL/GenBank/DDBJ whole genome shotgun (WGS) entry which is preliminary data.</text>
</comment>
<dbReference type="GO" id="GO:0022857">
    <property type="term" value="F:transmembrane transporter activity"/>
    <property type="evidence" value="ECO:0007669"/>
    <property type="project" value="InterPro"/>
</dbReference>
<keyword evidence="6" id="KW-0029">Amino-acid transport</keyword>
<evidence type="ECO:0000256" key="3">
    <source>
        <dbReference type="ARBA" id="ARBA00022448"/>
    </source>
</evidence>
<feature type="transmembrane region" description="Helical" evidence="9">
    <location>
        <begin position="180"/>
        <end position="199"/>
    </location>
</feature>
<evidence type="ECO:0000313" key="11">
    <source>
        <dbReference type="EMBL" id="NEJ70718.1"/>
    </source>
</evidence>
<comment type="subcellular location">
    <subcellularLocation>
        <location evidence="1">Cell inner membrane</location>
        <topology evidence="1">Multi-pass membrane protein</topology>
    </subcellularLocation>
    <subcellularLocation>
        <location evidence="9">Cell membrane</location>
        <topology evidence="9">Multi-pass membrane protein</topology>
    </subcellularLocation>
</comment>
<feature type="transmembrane region" description="Helical" evidence="9">
    <location>
        <begin position="12"/>
        <end position="42"/>
    </location>
</feature>